<dbReference type="Proteomes" id="UP001209878">
    <property type="component" value="Unassembled WGS sequence"/>
</dbReference>
<sequence length="123" mass="13525">MNILVKYLSSFTSDELNQPVMSSLLRKTTRPTSQAVIPTWIVSESSSLAAKALKMVASLSAPFLSMAFAVRPCSVKLPYVVSMSVYSPRPLKVYWKPSSVRICGSPKNQPVSVKQMSKLKVNT</sequence>
<evidence type="ECO:0000313" key="1">
    <source>
        <dbReference type="EMBL" id="KAK2187814.1"/>
    </source>
</evidence>
<gene>
    <name evidence="1" type="ORF">NP493_153g00004</name>
</gene>
<name>A0AAD9P440_RIDPI</name>
<reference evidence="1" key="1">
    <citation type="journal article" date="2023" name="Mol. Biol. Evol.">
        <title>Third-Generation Sequencing Reveals the Adaptive Role of the Epigenome in Three Deep-Sea Polychaetes.</title>
        <authorList>
            <person name="Perez M."/>
            <person name="Aroh O."/>
            <person name="Sun Y."/>
            <person name="Lan Y."/>
            <person name="Juniper S.K."/>
            <person name="Young C.R."/>
            <person name="Angers B."/>
            <person name="Qian P.Y."/>
        </authorList>
    </citation>
    <scope>NUCLEOTIDE SEQUENCE</scope>
    <source>
        <strain evidence="1">R07B-5</strain>
    </source>
</reference>
<keyword evidence="2" id="KW-1185">Reference proteome</keyword>
<dbReference type="EMBL" id="JAODUO010000153">
    <property type="protein sequence ID" value="KAK2187814.1"/>
    <property type="molecule type" value="Genomic_DNA"/>
</dbReference>
<accession>A0AAD9P440</accession>
<proteinExistence type="predicted"/>
<comment type="caution">
    <text evidence="1">The sequence shown here is derived from an EMBL/GenBank/DDBJ whole genome shotgun (WGS) entry which is preliminary data.</text>
</comment>
<dbReference type="AlphaFoldDB" id="A0AAD9P440"/>
<evidence type="ECO:0000313" key="2">
    <source>
        <dbReference type="Proteomes" id="UP001209878"/>
    </source>
</evidence>
<organism evidence="1 2">
    <name type="scientific">Ridgeia piscesae</name>
    <name type="common">Tubeworm</name>
    <dbReference type="NCBI Taxonomy" id="27915"/>
    <lineage>
        <taxon>Eukaryota</taxon>
        <taxon>Metazoa</taxon>
        <taxon>Spiralia</taxon>
        <taxon>Lophotrochozoa</taxon>
        <taxon>Annelida</taxon>
        <taxon>Polychaeta</taxon>
        <taxon>Sedentaria</taxon>
        <taxon>Canalipalpata</taxon>
        <taxon>Sabellida</taxon>
        <taxon>Siboglinidae</taxon>
        <taxon>Ridgeia</taxon>
    </lineage>
</organism>
<protein>
    <submittedName>
        <fullName evidence="1">Uncharacterized protein</fullName>
    </submittedName>
</protein>